<dbReference type="PROSITE" id="PS01047">
    <property type="entry name" value="HMA_1"/>
    <property type="match status" value="6"/>
</dbReference>
<evidence type="ECO:0000313" key="19">
    <source>
        <dbReference type="Proteomes" id="UP001374579"/>
    </source>
</evidence>
<keyword evidence="7" id="KW-0547">Nucleotide-binding</keyword>
<dbReference type="GO" id="GO:0016887">
    <property type="term" value="F:ATP hydrolysis activity"/>
    <property type="evidence" value="ECO:0007669"/>
    <property type="project" value="InterPro"/>
</dbReference>
<dbReference type="NCBIfam" id="TIGR01525">
    <property type="entry name" value="ATPase-IB_hvy"/>
    <property type="match status" value="1"/>
</dbReference>
<dbReference type="PROSITE" id="PS50846">
    <property type="entry name" value="HMA_2"/>
    <property type="match status" value="9"/>
</dbReference>
<feature type="domain" description="HMA" evidence="17">
    <location>
        <begin position="622"/>
        <end position="688"/>
    </location>
</feature>
<keyword evidence="6" id="KW-0677">Repeat</keyword>
<feature type="domain" description="HMA" evidence="17">
    <location>
        <begin position="11"/>
        <end position="77"/>
    </location>
</feature>
<dbReference type="GO" id="GO:0140581">
    <property type="term" value="F:P-type monovalent copper transporter activity"/>
    <property type="evidence" value="ECO:0007669"/>
    <property type="project" value="UniProtKB-EC"/>
</dbReference>
<comment type="subcellular location">
    <subcellularLocation>
        <location evidence="1">Golgi apparatus</location>
        <location evidence="1">trans-Golgi network membrane</location>
        <topology evidence="1">Multi-pass membrane protein</topology>
    </subcellularLocation>
</comment>
<keyword evidence="3" id="KW-0813">Transport</keyword>
<evidence type="ECO:0000259" key="17">
    <source>
        <dbReference type="PROSITE" id="PS50846"/>
    </source>
</evidence>
<dbReference type="Gene3D" id="3.40.1110.10">
    <property type="entry name" value="Calcium-transporting ATPase, cytoplasmic domain N"/>
    <property type="match status" value="1"/>
</dbReference>
<feature type="region of interest" description="Disordered" evidence="15">
    <location>
        <begin position="1631"/>
        <end position="1655"/>
    </location>
</feature>
<dbReference type="PRINTS" id="PR00119">
    <property type="entry name" value="CATATPASE"/>
</dbReference>
<dbReference type="SFLD" id="SFLDS00003">
    <property type="entry name" value="Haloacid_Dehalogenase"/>
    <property type="match status" value="1"/>
</dbReference>
<dbReference type="FunFam" id="3.30.70.100:FF:000001">
    <property type="entry name" value="ATPase copper transporting beta"/>
    <property type="match status" value="8"/>
</dbReference>
<dbReference type="InterPro" id="IPR017969">
    <property type="entry name" value="Heavy-metal-associated_CS"/>
</dbReference>
<keyword evidence="5" id="KW-0479">Metal-binding</keyword>
<organism evidence="18 19">
    <name type="scientific">Littorina saxatilis</name>
    <dbReference type="NCBI Taxonomy" id="31220"/>
    <lineage>
        <taxon>Eukaryota</taxon>
        <taxon>Metazoa</taxon>
        <taxon>Spiralia</taxon>
        <taxon>Lophotrochozoa</taxon>
        <taxon>Mollusca</taxon>
        <taxon>Gastropoda</taxon>
        <taxon>Caenogastropoda</taxon>
        <taxon>Littorinimorpha</taxon>
        <taxon>Littorinoidea</taxon>
        <taxon>Littorinidae</taxon>
        <taxon>Littorina</taxon>
    </lineage>
</organism>
<keyword evidence="9" id="KW-0067">ATP-binding</keyword>
<dbReference type="FunFam" id="2.70.150.10:FF:000002">
    <property type="entry name" value="Copper-transporting ATPase 1, putative"/>
    <property type="match status" value="1"/>
</dbReference>
<feature type="domain" description="HMA" evidence="17">
    <location>
        <begin position="698"/>
        <end position="764"/>
    </location>
</feature>
<dbReference type="SFLD" id="SFLDG00002">
    <property type="entry name" value="C1.7:_P-type_atpase_like"/>
    <property type="match status" value="1"/>
</dbReference>
<feature type="transmembrane region" description="Helical" evidence="16">
    <location>
        <begin position="789"/>
        <end position="810"/>
    </location>
</feature>
<accession>A0AAN9B2I8</accession>
<dbReference type="PROSITE" id="PS00154">
    <property type="entry name" value="ATPASE_E1_E2"/>
    <property type="match status" value="1"/>
</dbReference>
<evidence type="ECO:0000256" key="6">
    <source>
        <dbReference type="ARBA" id="ARBA00022737"/>
    </source>
</evidence>
<evidence type="ECO:0000256" key="8">
    <source>
        <dbReference type="ARBA" id="ARBA00022796"/>
    </source>
</evidence>
<feature type="transmembrane region" description="Helical" evidence="16">
    <location>
        <begin position="1121"/>
        <end position="1140"/>
    </location>
</feature>
<dbReference type="Gene3D" id="3.30.70.100">
    <property type="match status" value="9"/>
</dbReference>
<keyword evidence="12" id="KW-0186">Copper</keyword>
<dbReference type="Gene3D" id="2.70.150.10">
    <property type="entry name" value="Calcium-transporting ATPase, cytoplasmic transduction domain A"/>
    <property type="match status" value="1"/>
</dbReference>
<dbReference type="InterPro" id="IPR006121">
    <property type="entry name" value="HMA_dom"/>
</dbReference>
<feature type="transmembrane region" description="Helical" evidence="16">
    <location>
        <begin position="1491"/>
        <end position="1517"/>
    </location>
</feature>
<dbReference type="GO" id="GO:0005524">
    <property type="term" value="F:ATP binding"/>
    <property type="evidence" value="ECO:0007669"/>
    <property type="project" value="UniProtKB-KW"/>
</dbReference>
<evidence type="ECO:0000256" key="15">
    <source>
        <dbReference type="SAM" id="MobiDB-lite"/>
    </source>
</evidence>
<dbReference type="PRINTS" id="PR00942">
    <property type="entry name" value="CUATPASEI"/>
</dbReference>
<dbReference type="NCBIfam" id="TIGR01494">
    <property type="entry name" value="ATPase_P-type"/>
    <property type="match status" value="1"/>
</dbReference>
<dbReference type="GO" id="GO:0005802">
    <property type="term" value="C:trans-Golgi network"/>
    <property type="evidence" value="ECO:0007669"/>
    <property type="project" value="UniProtKB-ARBA"/>
</dbReference>
<dbReference type="InterPro" id="IPR001757">
    <property type="entry name" value="P_typ_ATPase"/>
</dbReference>
<reference evidence="18 19" key="1">
    <citation type="submission" date="2024-02" db="EMBL/GenBank/DDBJ databases">
        <title>Chromosome-scale genome assembly of the rough periwinkle Littorina saxatilis.</title>
        <authorList>
            <person name="De Jode A."/>
            <person name="Faria R."/>
            <person name="Formenti G."/>
            <person name="Sims Y."/>
            <person name="Smith T.P."/>
            <person name="Tracey A."/>
            <person name="Wood J.M.D."/>
            <person name="Zagrodzka Z.B."/>
            <person name="Johannesson K."/>
            <person name="Butlin R.K."/>
            <person name="Leder E.H."/>
        </authorList>
    </citation>
    <scope>NUCLEOTIDE SEQUENCE [LARGE SCALE GENOMIC DNA]</scope>
    <source>
        <strain evidence="18">Snail1</strain>
        <tissue evidence="18">Muscle</tissue>
    </source>
</reference>
<dbReference type="InterPro" id="IPR036412">
    <property type="entry name" value="HAD-like_sf"/>
</dbReference>
<feature type="domain" description="HMA" evidence="17">
    <location>
        <begin position="435"/>
        <end position="501"/>
    </location>
</feature>
<keyword evidence="13" id="KW-0406">Ion transport</keyword>
<dbReference type="GO" id="GO:0016020">
    <property type="term" value="C:membrane"/>
    <property type="evidence" value="ECO:0007669"/>
    <property type="project" value="InterPro"/>
</dbReference>
<dbReference type="InterPro" id="IPR059000">
    <property type="entry name" value="ATPase_P-type_domA"/>
</dbReference>
<evidence type="ECO:0000256" key="7">
    <source>
        <dbReference type="ARBA" id="ARBA00022741"/>
    </source>
</evidence>
<protein>
    <recommendedName>
        <fullName evidence="2">P-type Cu(+) transporter</fullName>
        <ecNumber evidence="2">7.2.2.8</ecNumber>
    </recommendedName>
</protein>
<dbReference type="InterPro" id="IPR044492">
    <property type="entry name" value="P_typ_ATPase_HD_dom"/>
</dbReference>
<dbReference type="InterPro" id="IPR027256">
    <property type="entry name" value="P-typ_ATPase_IB"/>
</dbReference>
<dbReference type="EMBL" id="JBAMIC010000013">
    <property type="protein sequence ID" value="KAK7097662.1"/>
    <property type="molecule type" value="Genomic_DNA"/>
</dbReference>
<feature type="domain" description="HMA" evidence="17">
    <location>
        <begin position="346"/>
        <end position="412"/>
    </location>
</feature>
<dbReference type="SFLD" id="SFLDF00027">
    <property type="entry name" value="p-type_atpase"/>
    <property type="match status" value="1"/>
</dbReference>
<dbReference type="InterPro" id="IPR023214">
    <property type="entry name" value="HAD_sf"/>
</dbReference>
<dbReference type="SUPFAM" id="SSF56784">
    <property type="entry name" value="HAD-like"/>
    <property type="match status" value="1"/>
</dbReference>
<dbReference type="InterPro" id="IPR036163">
    <property type="entry name" value="HMA_dom_sf"/>
</dbReference>
<dbReference type="SUPFAM" id="SSF81660">
    <property type="entry name" value="Metal cation-transporting ATPase, ATP-binding domain N"/>
    <property type="match status" value="1"/>
</dbReference>
<evidence type="ECO:0000256" key="16">
    <source>
        <dbReference type="SAM" id="Phobius"/>
    </source>
</evidence>
<dbReference type="CDD" id="cd02094">
    <property type="entry name" value="P-type_ATPase_Cu-like"/>
    <property type="match status" value="1"/>
</dbReference>
<feature type="domain" description="HMA" evidence="17">
    <location>
        <begin position="166"/>
        <end position="232"/>
    </location>
</feature>
<dbReference type="NCBIfam" id="TIGR00003">
    <property type="entry name" value="copper ion binding protein"/>
    <property type="match status" value="7"/>
</dbReference>
<keyword evidence="14 16" id="KW-0472">Membrane</keyword>
<evidence type="ECO:0000256" key="2">
    <source>
        <dbReference type="ARBA" id="ARBA00012517"/>
    </source>
</evidence>
<dbReference type="InterPro" id="IPR008250">
    <property type="entry name" value="ATPase_P-typ_transduc_dom_A_sf"/>
</dbReference>
<evidence type="ECO:0000256" key="3">
    <source>
        <dbReference type="ARBA" id="ARBA00022448"/>
    </source>
</evidence>
<dbReference type="SUPFAM" id="SSF55008">
    <property type="entry name" value="HMA, heavy metal-associated domain"/>
    <property type="match status" value="9"/>
</dbReference>
<dbReference type="FunFam" id="3.40.1110.10:FF:000023">
    <property type="entry name" value="Copper-transporting ATPase 1, putative"/>
    <property type="match status" value="1"/>
</dbReference>
<evidence type="ECO:0000313" key="18">
    <source>
        <dbReference type="EMBL" id="KAK7097662.1"/>
    </source>
</evidence>
<keyword evidence="4 16" id="KW-0812">Transmembrane</keyword>
<keyword evidence="8" id="KW-0187">Copper transport</keyword>
<dbReference type="Pfam" id="PF00702">
    <property type="entry name" value="Hydrolase"/>
    <property type="match status" value="1"/>
</dbReference>
<feature type="transmembrane region" description="Helical" evidence="16">
    <location>
        <begin position="1523"/>
        <end position="1543"/>
    </location>
</feature>
<sequence>MLQACEEEMEREAVLRLGQLTSADDAVTIQNLLTDQKGVVDAKVQYETREARVRYRPTETNPPILLGVLEDRAFSATIMDIQQSGDAASQKVAIDVDGMTCQSCVRNIEGNISHLDGVKDIHVSLENKQALVVFDASQTSASAVAEGISNMGFDAKVALGGDSGEQTRVIRVEGMTCQSCVRTIEGTMGSKQGISSIRVSLPDNQAIVRFNPCLISARQICEQIDDMGFDASLSDDEFAEIATRNKTPGSSRQCVISIGGMTCNSCVKNIESNISDKPGVKAIKVSLADQNGVVTYDPQIVKAAEIAEMIDDMGFDAKVAQQEDESLSDDEFAQIAARKAGGNGRKSCVISIQGMTCNSCVKNIESNIGAQPGILNIKVSLTDSNGVVTYDSKVTDPAKIAEMIDDMGFDAAVAQHDFPMGDQLANLNRSSNATQTCTISIEGMTCQSCVKKIESNMGNSAGIFSIKVSLADKNCQVDFDPAVVTPAQIGRMISDMGYRAFSLGDAAGTETQTVVVSIKGMTCQSCVNTIEGKLSEHPAVKSIHVSLSDETGTIMYDPSSATPKMLAEAIDDMGFDCAVQDGLKQDRGDQGKTIAHSASAVQMSSTGAVHFNKKVDEAGEFEKCFLTIKGMTCASCVANIERNINKIEGVKSILVSLMAQRAEVKFDPAYILPSQIANAVSDIGFNAKVNEAEGLGQGTVELTITGMTCASCVHLIQSNLLKRHGLLTASVALATSSGKFTFDTEICGPRDIIDAIKDMGFEAYLMTDDDKKAARYDHRDDIKRWRTSFLLSLIFGLPAMIVMIYFMFFYKPSEEGGEDHSNTTTTRPHKKSHKPQFMIADGLSLENLLMFILATPVQFIGGRYFYVQAYKAIKHGATNMDVLVVLATTISYLYSLIVVLVAMGLHERVSPITFFETTPMLMVFISLGRWLEHIAKGKTSEALAKLLSLQPSEAVLVTVDKENTILSEKIISVELVQRGDILKVVPGGKIPIDGKVVSGQSNCDESLITGESMPVSKKEGSTVIGGSINQHGTLLTEATHVGADTTLSQIVKLVEEAQTSKAPIQNLADKIAGIFVPIVCTLSTITLLGWVIAGYVDIKLIEEDFVDNGEVSKSEMIFEKAFQYAITVLSIACPCALGLATPTAVMVGTGVGALNGILIKGGEPLETTHKVRCIVFDKTGTVTHGVPRVARVSMFVTDSVCSFVKMIAICGTAEASSEHPIASAIVKYAKETLEAAVLGKTTDFKAVPGCGLKCKASGIESLLTGLDMDGVRNRRNKQGSLVIRIDSKSSQPSDSLHQALQIDDLAGAVAPATYEVLIGNREWMNRNGLTVTEEMDEVMTEHENQGHTAVLCTVDGVIVSMLAVADTVKSEAHVAIHELKKLVPEIILLTGDNKKTARAIAKQIGIKKVFAEVLPSHKVKKIRQLQAEGHKVAMVGDGVNDSPALAQADVGIAIGTGTDVAVEAADIVLMNSNLLDVFAAIKLSRKTVERIYMNFFFACLYNLLGIPIAAGVFVPWGLSLKPWMASAAMAASSVSVVVSSLGLKLFKKPKMKDLVTQEYHESYAKEQGLQGGVKESNKKSYNVKQTAGENVDDDEIAVYCGADVDAASRSGSRQGSLLSRLSNKIKSATNTPDQLSLLNNDDDLNMNEDSLSARV</sequence>
<feature type="transmembrane region" description="Helical" evidence="16">
    <location>
        <begin position="912"/>
        <end position="931"/>
    </location>
</feature>
<dbReference type="CDD" id="cd00371">
    <property type="entry name" value="HMA"/>
    <property type="match status" value="8"/>
</dbReference>
<dbReference type="Pfam" id="PF00122">
    <property type="entry name" value="E1-E2_ATPase"/>
    <property type="match status" value="1"/>
</dbReference>
<proteinExistence type="predicted"/>
<evidence type="ECO:0000256" key="9">
    <source>
        <dbReference type="ARBA" id="ARBA00022840"/>
    </source>
</evidence>
<feature type="transmembrane region" description="Helical" evidence="16">
    <location>
        <begin position="882"/>
        <end position="906"/>
    </location>
</feature>
<comment type="caution">
    <text evidence="18">The sequence shown here is derived from an EMBL/GenBank/DDBJ whole genome shotgun (WGS) entry which is preliminary data.</text>
</comment>
<feature type="domain" description="HMA" evidence="17">
    <location>
        <begin position="90"/>
        <end position="156"/>
    </location>
</feature>
<feature type="domain" description="HMA" evidence="17">
    <location>
        <begin position="252"/>
        <end position="318"/>
    </location>
</feature>
<evidence type="ECO:0000256" key="12">
    <source>
        <dbReference type="ARBA" id="ARBA00023008"/>
    </source>
</evidence>
<feature type="transmembrane region" description="Helical" evidence="16">
    <location>
        <begin position="848"/>
        <end position="870"/>
    </location>
</feature>
<evidence type="ECO:0000256" key="4">
    <source>
        <dbReference type="ARBA" id="ARBA00022692"/>
    </source>
</evidence>
<name>A0AAN9B2I8_9CAEN</name>
<dbReference type="Gene3D" id="3.40.50.1000">
    <property type="entry name" value="HAD superfamily/HAD-like"/>
    <property type="match status" value="1"/>
</dbReference>
<keyword evidence="10" id="KW-1278">Translocase</keyword>
<feature type="domain" description="HMA" evidence="17">
    <location>
        <begin position="512"/>
        <end position="578"/>
    </location>
</feature>
<keyword evidence="19" id="KW-1185">Reference proteome</keyword>
<dbReference type="GO" id="GO:0005507">
    <property type="term" value="F:copper ion binding"/>
    <property type="evidence" value="ECO:0007669"/>
    <property type="project" value="InterPro"/>
</dbReference>
<feature type="transmembrane region" description="Helical" evidence="16">
    <location>
        <begin position="1071"/>
        <end position="1093"/>
    </location>
</feature>
<evidence type="ECO:0000256" key="11">
    <source>
        <dbReference type="ARBA" id="ARBA00022989"/>
    </source>
</evidence>
<dbReference type="InterPro" id="IPR018303">
    <property type="entry name" value="ATPase_P-typ_P_site"/>
</dbReference>
<dbReference type="Pfam" id="PF00403">
    <property type="entry name" value="HMA"/>
    <property type="match status" value="8"/>
</dbReference>
<evidence type="ECO:0000256" key="10">
    <source>
        <dbReference type="ARBA" id="ARBA00022967"/>
    </source>
</evidence>
<gene>
    <name evidence="18" type="ORF">V1264_004607</name>
</gene>
<dbReference type="InterPro" id="IPR023298">
    <property type="entry name" value="ATPase_P-typ_TM_dom_sf"/>
</dbReference>
<evidence type="ECO:0000256" key="14">
    <source>
        <dbReference type="ARBA" id="ARBA00023136"/>
    </source>
</evidence>
<dbReference type="PANTHER" id="PTHR46594:SF4">
    <property type="entry name" value="P-TYPE CATION-TRANSPORTING ATPASE"/>
    <property type="match status" value="1"/>
</dbReference>
<dbReference type="SUPFAM" id="SSF81653">
    <property type="entry name" value="Calcium ATPase, transduction domain A"/>
    <property type="match status" value="1"/>
</dbReference>
<evidence type="ECO:0000256" key="1">
    <source>
        <dbReference type="ARBA" id="ARBA00004166"/>
    </source>
</evidence>
<dbReference type="EC" id="7.2.2.8" evidence="2"/>
<dbReference type="PANTHER" id="PTHR46594">
    <property type="entry name" value="P-TYPE CATION-TRANSPORTING ATPASE"/>
    <property type="match status" value="1"/>
</dbReference>
<evidence type="ECO:0000256" key="5">
    <source>
        <dbReference type="ARBA" id="ARBA00022723"/>
    </source>
</evidence>
<keyword evidence="11 16" id="KW-1133">Transmembrane helix</keyword>
<evidence type="ECO:0000256" key="13">
    <source>
        <dbReference type="ARBA" id="ARBA00023065"/>
    </source>
</evidence>
<dbReference type="InterPro" id="IPR006122">
    <property type="entry name" value="HMA_Cu_ion-bd"/>
</dbReference>
<dbReference type="InterPro" id="IPR023299">
    <property type="entry name" value="ATPase_P-typ_cyto_dom_N"/>
</dbReference>
<dbReference type="Proteomes" id="UP001374579">
    <property type="component" value="Unassembled WGS sequence"/>
</dbReference>
<dbReference type="SUPFAM" id="SSF81665">
    <property type="entry name" value="Calcium ATPase, transmembrane domain M"/>
    <property type="match status" value="1"/>
</dbReference>
<dbReference type="FunFam" id="3.40.50.1000:FF:000031">
    <property type="entry name" value="Probable copper-transporting ATPase HMA5"/>
    <property type="match status" value="1"/>
</dbReference>